<dbReference type="OrthoDB" id="102112at2"/>
<keyword evidence="1" id="KW-0472">Membrane</keyword>
<evidence type="ECO:0008006" key="4">
    <source>
        <dbReference type="Google" id="ProtNLM"/>
    </source>
</evidence>
<keyword evidence="1" id="KW-1133">Transmembrane helix</keyword>
<feature type="transmembrane region" description="Helical" evidence="1">
    <location>
        <begin position="191"/>
        <end position="211"/>
    </location>
</feature>
<feature type="transmembrane region" description="Helical" evidence="1">
    <location>
        <begin position="77"/>
        <end position="97"/>
    </location>
</feature>
<comment type="caution">
    <text evidence="2">The sequence shown here is derived from an EMBL/GenBank/DDBJ whole genome shotgun (WGS) entry which is preliminary data.</text>
</comment>
<keyword evidence="3" id="KW-1185">Reference proteome</keyword>
<feature type="transmembrane region" description="Helical" evidence="1">
    <location>
        <begin position="12"/>
        <end position="32"/>
    </location>
</feature>
<sequence length="422" mass="49108">MNNSIDTTRNWPLIRLILFRFFATYFGIYVLFNMPLLVFDTLSDHIWDIPVTWVGRLLVSPGFKITVWSNGSGDTTFNYLALFCQAILALALSIIWWAFDYKRKNYDKLLYWLMVIFRYALAVSMMNYGGAKIAKTQFPFPWLFQLEQPLGQSSPMGLAWVYMGHSTGYNLFIGFAEFFGGFFLLFRRTKLFGALLSMTIMVNIMAMNFFYDIPVKLFSTHLFCIALFITLPDFNRLINFFFLNKPVPAQTSWYPIYQRKWKRITHIALKYFAVAIILYTQICGIRFSQKRLNKNNAIPPLYGIYEVKNIVYHNYQATPIADSSLRWKKIYIDRGGYVFAHDIRDNVNGEEAKFDTIHKNISWQSGNNNIQLHYTVPAKDSLTLNGKVGADSVSIALLKKDANNFILVTRGFHWINEHSYNK</sequence>
<dbReference type="RefSeq" id="WP_106529793.1">
    <property type="nucleotide sequence ID" value="NZ_PYAW01000004.1"/>
</dbReference>
<name>A0A2P8HGX2_CHINA</name>
<organism evidence="2 3">
    <name type="scientific">Chitinophaga niastensis</name>
    <dbReference type="NCBI Taxonomy" id="536980"/>
    <lineage>
        <taxon>Bacteria</taxon>
        <taxon>Pseudomonadati</taxon>
        <taxon>Bacteroidota</taxon>
        <taxon>Chitinophagia</taxon>
        <taxon>Chitinophagales</taxon>
        <taxon>Chitinophagaceae</taxon>
        <taxon>Chitinophaga</taxon>
    </lineage>
</organism>
<evidence type="ECO:0000313" key="3">
    <source>
        <dbReference type="Proteomes" id="UP000240971"/>
    </source>
</evidence>
<feature type="transmembrane region" description="Helical" evidence="1">
    <location>
        <begin position="109"/>
        <end position="129"/>
    </location>
</feature>
<feature type="transmembrane region" description="Helical" evidence="1">
    <location>
        <begin position="268"/>
        <end position="287"/>
    </location>
</feature>
<evidence type="ECO:0000256" key="1">
    <source>
        <dbReference type="SAM" id="Phobius"/>
    </source>
</evidence>
<gene>
    <name evidence="2" type="ORF">CLV51_104165</name>
</gene>
<reference evidence="2 3" key="1">
    <citation type="submission" date="2018-03" db="EMBL/GenBank/DDBJ databases">
        <title>Genomic Encyclopedia of Archaeal and Bacterial Type Strains, Phase II (KMG-II): from individual species to whole genera.</title>
        <authorList>
            <person name="Goeker M."/>
        </authorList>
    </citation>
    <scope>NUCLEOTIDE SEQUENCE [LARGE SCALE GENOMIC DNA]</scope>
    <source>
        <strain evidence="2 3">DSM 24859</strain>
    </source>
</reference>
<dbReference type="Proteomes" id="UP000240971">
    <property type="component" value="Unassembled WGS sequence"/>
</dbReference>
<accession>A0A2P8HGX2</accession>
<protein>
    <recommendedName>
        <fullName evidence="4">DoxX-like protein</fullName>
    </recommendedName>
</protein>
<feature type="transmembrane region" description="Helical" evidence="1">
    <location>
        <begin position="168"/>
        <end position="186"/>
    </location>
</feature>
<dbReference type="EMBL" id="PYAW01000004">
    <property type="protein sequence ID" value="PSL45462.1"/>
    <property type="molecule type" value="Genomic_DNA"/>
</dbReference>
<keyword evidence="1" id="KW-0812">Transmembrane</keyword>
<feature type="transmembrane region" description="Helical" evidence="1">
    <location>
        <begin position="217"/>
        <end position="235"/>
    </location>
</feature>
<evidence type="ECO:0000313" key="2">
    <source>
        <dbReference type="EMBL" id="PSL45462.1"/>
    </source>
</evidence>
<dbReference type="AlphaFoldDB" id="A0A2P8HGX2"/>
<proteinExistence type="predicted"/>